<evidence type="ECO:0000313" key="3">
    <source>
        <dbReference type="Proteomes" id="UP001066276"/>
    </source>
</evidence>
<dbReference type="Proteomes" id="UP001066276">
    <property type="component" value="Chromosome 1_1"/>
</dbReference>
<sequence>MRGRRWAPVPQIQPQWRSEECRGMFRSPWWRGDGAAGRGRVPIHSRRHLRGRIPHGLQCGSPAATGYAGLPEHRDRRQCPEEGLSPIADKPEEPLETVRGQLAL</sequence>
<organism evidence="2 3">
    <name type="scientific">Pleurodeles waltl</name>
    <name type="common">Iberian ribbed newt</name>
    <dbReference type="NCBI Taxonomy" id="8319"/>
    <lineage>
        <taxon>Eukaryota</taxon>
        <taxon>Metazoa</taxon>
        <taxon>Chordata</taxon>
        <taxon>Craniata</taxon>
        <taxon>Vertebrata</taxon>
        <taxon>Euteleostomi</taxon>
        <taxon>Amphibia</taxon>
        <taxon>Batrachia</taxon>
        <taxon>Caudata</taxon>
        <taxon>Salamandroidea</taxon>
        <taxon>Salamandridae</taxon>
        <taxon>Pleurodelinae</taxon>
        <taxon>Pleurodeles</taxon>
    </lineage>
</organism>
<comment type="caution">
    <text evidence="2">The sequence shown here is derived from an EMBL/GenBank/DDBJ whole genome shotgun (WGS) entry which is preliminary data.</text>
</comment>
<keyword evidence="3" id="KW-1185">Reference proteome</keyword>
<reference evidence="2" key="1">
    <citation type="journal article" date="2022" name="bioRxiv">
        <title>Sequencing and chromosome-scale assembly of the giantPleurodeles waltlgenome.</title>
        <authorList>
            <person name="Brown T."/>
            <person name="Elewa A."/>
            <person name="Iarovenko S."/>
            <person name="Subramanian E."/>
            <person name="Araus A.J."/>
            <person name="Petzold A."/>
            <person name="Susuki M."/>
            <person name="Suzuki K.-i.T."/>
            <person name="Hayashi T."/>
            <person name="Toyoda A."/>
            <person name="Oliveira C."/>
            <person name="Osipova E."/>
            <person name="Leigh N.D."/>
            <person name="Simon A."/>
            <person name="Yun M.H."/>
        </authorList>
    </citation>
    <scope>NUCLEOTIDE SEQUENCE</scope>
    <source>
        <strain evidence="2">20211129_DDA</strain>
        <tissue evidence="2">Liver</tissue>
    </source>
</reference>
<proteinExistence type="predicted"/>
<evidence type="ECO:0000313" key="2">
    <source>
        <dbReference type="EMBL" id="KAJ1215410.1"/>
    </source>
</evidence>
<dbReference type="EMBL" id="JANPWB010000001">
    <property type="protein sequence ID" value="KAJ1215410.1"/>
    <property type="molecule type" value="Genomic_DNA"/>
</dbReference>
<feature type="region of interest" description="Disordered" evidence="1">
    <location>
        <begin position="53"/>
        <end position="104"/>
    </location>
</feature>
<protein>
    <submittedName>
        <fullName evidence="2">Uncharacterized protein</fullName>
    </submittedName>
</protein>
<gene>
    <name evidence="2" type="ORF">NDU88_003019</name>
</gene>
<feature type="compositionally biased region" description="Basic and acidic residues" evidence="1">
    <location>
        <begin position="71"/>
        <end position="80"/>
    </location>
</feature>
<dbReference type="AlphaFoldDB" id="A0AAV7WRL0"/>
<accession>A0AAV7WRL0</accession>
<evidence type="ECO:0000256" key="1">
    <source>
        <dbReference type="SAM" id="MobiDB-lite"/>
    </source>
</evidence>
<name>A0AAV7WRL0_PLEWA</name>